<dbReference type="RefSeq" id="WP_068948659.1">
    <property type="nucleotide sequence ID" value="NZ_CP015922.1"/>
</dbReference>
<dbReference type="OrthoDB" id="8912589at2"/>
<dbReference type="EMBL" id="CP015922">
    <property type="protein sequence ID" value="ANI99648.1"/>
    <property type="molecule type" value="Genomic_DNA"/>
</dbReference>
<keyword evidence="2" id="KW-1185">Reference proteome</keyword>
<dbReference type="AlphaFoldDB" id="A0A191UF34"/>
<dbReference type="Proteomes" id="UP000078463">
    <property type="component" value="Chromosome"/>
</dbReference>
<name>A0A191UF34_9BURK</name>
<evidence type="ECO:0000313" key="1">
    <source>
        <dbReference type="EMBL" id="ANI99648.1"/>
    </source>
</evidence>
<gene>
    <name evidence="1" type="ORF">A8O14_05870</name>
</gene>
<organism evidence="1 2">
    <name type="scientific">Polynucleobacter wuianus</name>
    <dbReference type="NCBI Taxonomy" id="1743168"/>
    <lineage>
        <taxon>Bacteria</taxon>
        <taxon>Pseudomonadati</taxon>
        <taxon>Pseudomonadota</taxon>
        <taxon>Betaproteobacteria</taxon>
        <taxon>Burkholderiales</taxon>
        <taxon>Burkholderiaceae</taxon>
        <taxon>Polynucleobacter</taxon>
    </lineage>
</organism>
<reference evidence="2" key="1">
    <citation type="submission" date="2016-05" db="EMBL/GenBank/DDBJ databases">
        <title>Polynucleobacter sp. QLW-P1FAT50C-4 genome.</title>
        <authorList>
            <person name="Hahn M.W."/>
        </authorList>
    </citation>
    <scope>NUCLEOTIDE SEQUENCE [LARGE SCALE GENOMIC DNA]</scope>
    <source>
        <strain evidence="2">QLW-P1FAT50C-4</strain>
    </source>
</reference>
<sequence length="198" mass="22001">MKKLLAYIPLLLLQSCTSIGSHVQGWPQLQVSVHETSILEVNAQCWKYLPLANKNLGSISFGCSIYNLNRQTCDIYIPKGAPQSILEHEMEHCSGGDHLDHSLEEAFNEWLDMRGQVGAVISEQAPRLVPDPYGSDRLTWDHSSRFGPISPEMKADADLACSEYDLSWLTFKATGYHPAAQNLEGEVISNGGYFCEAQ</sequence>
<dbReference type="KEGG" id="pwu:A8O14_05870"/>
<evidence type="ECO:0000313" key="2">
    <source>
        <dbReference type="Proteomes" id="UP000078463"/>
    </source>
</evidence>
<dbReference type="PROSITE" id="PS51257">
    <property type="entry name" value="PROKAR_LIPOPROTEIN"/>
    <property type="match status" value="1"/>
</dbReference>
<evidence type="ECO:0008006" key="3">
    <source>
        <dbReference type="Google" id="ProtNLM"/>
    </source>
</evidence>
<proteinExistence type="predicted"/>
<accession>A0A191UF34</accession>
<protein>
    <recommendedName>
        <fullName evidence="3">Lipoprotein</fullName>
    </recommendedName>
</protein>